<sequence>MTKKQLSQTHQLSASASIAVCSFALDSNGDGAMQLFPAGTFDAPRGALRGQGPWHLDADSAQRLISTVAQRKNGIVVDYEHQSLRTEQNGLPVIAAGWIGPQTLEWREPPAAYPGLFAVNPEWTAAASGHIAADEIRYVSPVFSYDAKTGVVLDIINVALTNSPAIDGMQAVTLAAASMLAITHLLNPTESAMDEELRERLLWLFNLPTLASDADILAEMDKAKALISSPDAAATSLLDVLSSKNAEIAALSARSVSAEVDPTQYAPIAVVTELRGQLAALSSGAVEDRVEKLIEQGVADGRIIGEPAKAWLTDMGKKDLAALSSYLEAAQPIAALSGMQTQGKSPTADNNAGLTADELAVCSALNVDVNEFKKTKAA</sequence>
<dbReference type="GO" id="GO:0006508">
    <property type="term" value="P:proteolysis"/>
    <property type="evidence" value="ECO:0007669"/>
    <property type="project" value="UniProtKB-KW"/>
</dbReference>
<gene>
    <name evidence="1" type="ORF">PSU93_09345</name>
</gene>
<proteinExistence type="predicted"/>
<dbReference type="EMBL" id="JAQSDF010000027">
    <property type="protein sequence ID" value="MDI1231340.1"/>
    <property type="molecule type" value="Genomic_DNA"/>
</dbReference>
<evidence type="ECO:0000313" key="2">
    <source>
        <dbReference type="Proteomes" id="UP001160519"/>
    </source>
</evidence>
<reference evidence="1" key="1">
    <citation type="submission" date="2023-01" db="EMBL/GenBank/DDBJ databases">
        <title>Biogeochemical cycle of methane in antarctic sediments.</title>
        <authorList>
            <person name="Roldan D.M."/>
            <person name="Menes R.J."/>
        </authorList>
    </citation>
    <scope>NUCLEOTIDE SEQUENCE [LARGE SCALE GENOMIC DNA]</scope>
    <source>
        <strain evidence="1">K-2018 MAG008</strain>
    </source>
</reference>
<comment type="caution">
    <text evidence="1">The sequence shown here is derived from an EMBL/GenBank/DDBJ whole genome shotgun (WGS) entry which is preliminary data.</text>
</comment>
<accession>A0AA43TPZ9</accession>
<evidence type="ECO:0000313" key="1">
    <source>
        <dbReference type="EMBL" id="MDI1231340.1"/>
    </source>
</evidence>
<organism evidence="1 2">
    <name type="scientific">Candidatus Methylobacter titanis</name>
    <dbReference type="NCBI Taxonomy" id="3053457"/>
    <lineage>
        <taxon>Bacteria</taxon>
        <taxon>Pseudomonadati</taxon>
        <taxon>Pseudomonadota</taxon>
        <taxon>Gammaproteobacteria</taxon>
        <taxon>Methylococcales</taxon>
        <taxon>Methylococcaceae</taxon>
        <taxon>Methylobacter</taxon>
    </lineage>
</organism>
<protein>
    <submittedName>
        <fullName evidence="1">Phage protease</fullName>
    </submittedName>
</protein>
<dbReference type="Proteomes" id="UP001160519">
    <property type="component" value="Unassembled WGS sequence"/>
</dbReference>
<dbReference type="AlphaFoldDB" id="A0AA43TPZ9"/>
<dbReference type="Pfam" id="PF10123">
    <property type="entry name" value="Mu-like_Pro"/>
    <property type="match status" value="1"/>
</dbReference>
<keyword evidence="1" id="KW-0378">Hydrolase</keyword>
<keyword evidence="2" id="KW-1185">Reference proteome</keyword>
<name>A0AA43TPZ9_9GAMM</name>
<dbReference type="InterPro" id="IPR012106">
    <property type="entry name" value="Phage_Mu_Gp1"/>
</dbReference>
<dbReference type="GO" id="GO:0008233">
    <property type="term" value="F:peptidase activity"/>
    <property type="evidence" value="ECO:0007669"/>
    <property type="project" value="UniProtKB-KW"/>
</dbReference>
<keyword evidence="1" id="KW-0645">Protease</keyword>
<dbReference type="PIRSF" id="PIRSF016624">
    <property type="entry name" value="Mu_prophg_I"/>
    <property type="match status" value="1"/>
</dbReference>